<evidence type="ECO:0000313" key="2">
    <source>
        <dbReference type="WBParaSite" id="PS1159_v2.g5516.t1"/>
    </source>
</evidence>
<organism evidence="1 2">
    <name type="scientific">Panagrolaimus sp. PS1159</name>
    <dbReference type="NCBI Taxonomy" id="55785"/>
    <lineage>
        <taxon>Eukaryota</taxon>
        <taxon>Metazoa</taxon>
        <taxon>Ecdysozoa</taxon>
        <taxon>Nematoda</taxon>
        <taxon>Chromadorea</taxon>
        <taxon>Rhabditida</taxon>
        <taxon>Tylenchina</taxon>
        <taxon>Panagrolaimomorpha</taxon>
        <taxon>Panagrolaimoidea</taxon>
        <taxon>Panagrolaimidae</taxon>
        <taxon>Panagrolaimus</taxon>
    </lineage>
</organism>
<evidence type="ECO:0000313" key="1">
    <source>
        <dbReference type="Proteomes" id="UP000887580"/>
    </source>
</evidence>
<proteinExistence type="predicted"/>
<accession>A0AC35GJ22</accession>
<dbReference type="Proteomes" id="UP000887580">
    <property type="component" value="Unplaced"/>
</dbReference>
<sequence>MFALNRDILEEIVPHFNVWNFNEDKSVEQIENFMLSGKEPYEATLRFFSHADTVVIAPNAVQIVVIRHTLRVSDGNNLYKFPYDFRFLNDILGALKNSHAKLEIEYYPYSAAGRKVLAHLTQKKLKFVSFDDTDDLPSDYYKFFKNECSFDDLHLDLCCVKNPTLSEFFELTSKHRSITTHFEYFSQKMAKGYPFPAVESLSFHPCFCEEDFEDFPFVFTAKGVKTFSTLLVERTIGDGGKWSIFYSLGLNNEISFDLELMELIKNQCKNIAVDMDEQRSDIFQQLPYTDFITGTISHRSNETLDEYTLEDLMTKYNTSTIDILKMDIEGLKFNFFVS</sequence>
<dbReference type="WBParaSite" id="PS1159_v2.g5516.t1">
    <property type="protein sequence ID" value="PS1159_v2.g5516.t1"/>
    <property type="gene ID" value="PS1159_v2.g5516"/>
</dbReference>
<name>A0AC35GJ22_9BILA</name>
<reference evidence="2" key="1">
    <citation type="submission" date="2022-11" db="UniProtKB">
        <authorList>
            <consortium name="WormBaseParasite"/>
        </authorList>
    </citation>
    <scope>IDENTIFICATION</scope>
</reference>
<protein>
    <submittedName>
        <fullName evidence="2">Methyltransferase domain-containing protein</fullName>
    </submittedName>
</protein>